<dbReference type="KEGG" id="samy:DB32_004553"/>
<organism evidence="1 2">
    <name type="scientific">Sandaracinus amylolyticus</name>
    <dbReference type="NCBI Taxonomy" id="927083"/>
    <lineage>
        <taxon>Bacteria</taxon>
        <taxon>Pseudomonadati</taxon>
        <taxon>Myxococcota</taxon>
        <taxon>Polyangia</taxon>
        <taxon>Polyangiales</taxon>
        <taxon>Sandaracinaceae</taxon>
        <taxon>Sandaracinus</taxon>
    </lineage>
</organism>
<keyword evidence="2" id="KW-1185">Reference proteome</keyword>
<reference evidence="1 2" key="1">
    <citation type="submission" date="2015-03" db="EMBL/GenBank/DDBJ databases">
        <title>Genome assembly of Sandaracinus amylolyticus DSM 53668.</title>
        <authorList>
            <person name="Sharma G."/>
            <person name="Subramanian S."/>
        </authorList>
    </citation>
    <scope>NUCLEOTIDE SEQUENCE [LARGE SCALE GENOMIC DNA]</scope>
    <source>
        <strain evidence="1 2">DSM 53668</strain>
    </source>
</reference>
<dbReference type="RefSeq" id="WP_053234667.1">
    <property type="nucleotide sequence ID" value="NZ_CP011125.1"/>
</dbReference>
<dbReference type="Proteomes" id="UP000034883">
    <property type="component" value="Chromosome"/>
</dbReference>
<evidence type="ECO:0000313" key="2">
    <source>
        <dbReference type="Proteomes" id="UP000034883"/>
    </source>
</evidence>
<dbReference type="OrthoDB" id="5511398at2"/>
<dbReference type="AlphaFoldDB" id="A0A0F6SFR5"/>
<proteinExistence type="predicted"/>
<accession>A0A0F6SFR5</accession>
<dbReference type="STRING" id="927083.DB32_004553"/>
<protein>
    <submittedName>
        <fullName evidence="1">Uncharacterized protein</fullName>
    </submittedName>
</protein>
<gene>
    <name evidence="1" type="ORF">DB32_004553</name>
</gene>
<dbReference type="EMBL" id="CP011125">
    <property type="protein sequence ID" value="AKF07404.1"/>
    <property type="molecule type" value="Genomic_DNA"/>
</dbReference>
<sequence length="155" mass="16574">MSDRSRYHLPTFGAVHVPTRAPTVDEARASLGGRASTSPEAGALVQVIEASSRVSGVIVFASAEERDVWIGEGRLRRVARSSCVDAEGPMDPALAPVAADASRFAALSEGTRVRYHDRRGVAHEGTLVEKCRYGALVESSAGRVLAVSFRRIERA</sequence>
<evidence type="ECO:0000313" key="1">
    <source>
        <dbReference type="EMBL" id="AKF07404.1"/>
    </source>
</evidence>
<name>A0A0F6SFR5_9BACT</name>